<protein>
    <submittedName>
        <fullName evidence="1">Uncharacterized protein</fullName>
    </submittedName>
</protein>
<evidence type="ECO:0000313" key="2">
    <source>
        <dbReference type="Proteomes" id="UP000735874"/>
    </source>
</evidence>
<dbReference type="EMBL" id="RCMG01001451">
    <property type="protein sequence ID" value="KAG2827050.1"/>
    <property type="molecule type" value="Genomic_DNA"/>
</dbReference>
<accession>A0A8T0Y7T3</accession>
<gene>
    <name evidence="1" type="ORF">PC113_g21685</name>
</gene>
<evidence type="ECO:0000313" key="1">
    <source>
        <dbReference type="EMBL" id="KAG2827050.1"/>
    </source>
</evidence>
<reference evidence="1" key="1">
    <citation type="submission" date="2018-10" db="EMBL/GenBank/DDBJ databases">
        <title>Effector identification in a new, highly contiguous assembly of the strawberry crown rot pathogen Phytophthora cactorum.</title>
        <authorList>
            <person name="Armitage A.D."/>
            <person name="Nellist C.F."/>
            <person name="Bates H."/>
            <person name="Vickerstaff R.J."/>
            <person name="Harrison R.J."/>
        </authorList>
    </citation>
    <scope>NUCLEOTIDE SEQUENCE</scope>
    <source>
        <strain evidence="1">15-7</strain>
    </source>
</reference>
<name>A0A8T0Y7T3_9STRA</name>
<proteinExistence type="predicted"/>
<dbReference type="AlphaFoldDB" id="A0A8T0Y7T3"/>
<dbReference type="Proteomes" id="UP000735874">
    <property type="component" value="Unassembled WGS sequence"/>
</dbReference>
<organism evidence="1 2">
    <name type="scientific">Phytophthora cactorum</name>
    <dbReference type="NCBI Taxonomy" id="29920"/>
    <lineage>
        <taxon>Eukaryota</taxon>
        <taxon>Sar</taxon>
        <taxon>Stramenopiles</taxon>
        <taxon>Oomycota</taxon>
        <taxon>Peronosporomycetes</taxon>
        <taxon>Peronosporales</taxon>
        <taxon>Peronosporaceae</taxon>
        <taxon>Phytophthora</taxon>
    </lineage>
</organism>
<comment type="caution">
    <text evidence="1">The sequence shown here is derived from an EMBL/GenBank/DDBJ whole genome shotgun (WGS) entry which is preliminary data.</text>
</comment>
<sequence length="80" mass="9293">MLEYSSVVIRHGEVSGRVRLARTTTVLVMKDLAPEGTMVRSEDDTLKSNSVLYFDESLWTYGFIRALLKYCRMDEHYVLE</sequence>